<reference evidence="2" key="1">
    <citation type="journal article" date="2014" name="Front. Microbiol.">
        <title>High frequency of phylogenetically diverse reductive dehalogenase-homologous genes in deep subseafloor sedimentary metagenomes.</title>
        <authorList>
            <person name="Kawai M."/>
            <person name="Futagami T."/>
            <person name="Toyoda A."/>
            <person name="Takaki Y."/>
            <person name="Nishi S."/>
            <person name="Hori S."/>
            <person name="Arai W."/>
            <person name="Tsubouchi T."/>
            <person name="Morono Y."/>
            <person name="Uchiyama I."/>
            <person name="Ito T."/>
            <person name="Fujiyama A."/>
            <person name="Inagaki F."/>
            <person name="Takami H."/>
        </authorList>
    </citation>
    <scope>NUCLEOTIDE SEQUENCE</scope>
    <source>
        <strain evidence="2">Expedition CK06-06</strain>
    </source>
</reference>
<accession>X1BMF2</accession>
<gene>
    <name evidence="2" type="ORF">S01H4_33789</name>
</gene>
<name>X1BMF2_9ZZZZ</name>
<sequence>MSDENQHFKISKQKDYLYVISENISIVHPVYTNDPLNLYLLLGSHTALLLDTGCGLYPLKSIVKDLIGERKLLVFNSHAHWDHILGNEEFGEIYIHKDESEIVAKPYDLSFLINSPSELIKYKEKNFSIPPAQVINTLKDGDTFDLGEIYEGTSEIQRMVIANRLLKSGANIL</sequence>
<evidence type="ECO:0000313" key="2">
    <source>
        <dbReference type="EMBL" id="GAG82357.1"/>
    </source>
</evidence>
<dbReference type="Gene3D" id="3.60.15.10">
    <property type="entry name" value="Ribonuclease Z/Hydroxyacylglutathione hydrolase-like"/>
    <property type="match status" value="1"/>
</dbReference>
<dbReference type="Pfam" id="PF00753">
    <property type="entry name" value="Lactamase_B"/>
    <property type="match status" value="1"/>
</dbReference>
<proteinExistence type="predicted"/>
<comment type="caution">
    <text evidence="2">The sequence shown here is derived from an EMBL/GenBank/DDBJ whole genome shotgun (WGS) entry which is preliminary data.</text>
</comment>
<feature type="domain" description="Metallo-beta-lactamase" evidence="1">
    <location>
        <begin position="36"/>
        <end position="131"/>
    </location>
</feature>
<dbReference type="InterPro" id="IPR036866">
    <property type="entry name" value="RibonucZ/Hydroxyglut_hydro"/>
</dbReference>
<dbReference type="SUPFAM" id="SSF56281">
    <property type="entry name" value="Metallo-hydrolase/oxidoreductase"/>
    <property type="match status" value="1"/>
</dbReference>
<organism evidence="2">
    <name type="scientific">marine sediment metagenome</name>
    <dbReference type="NCBI Taxonomy" id="412755"/>
    <lineage>
        <taxon>unclassified sequences</taxon>
        <taxon>metagenomes</taxon>
        <taxon>ecological metagenomes</taxon>
    </lineage>
</organism>
<dbReference type="InterPro" id="IPR001279">
    <property type="entry name" value="Metallo-B-lactamas"/>
</dbReference>
<dbReference type="EMBL" id="BART01017817">
    <property type="protein sequence ID" value="GAG82357.1"/>
    <property type="molecule type" value="Genomic_DNA"/>
</dbReference>
<dbReference type="AlphaFoldDB" id="X1BMF2"/>
<protein>
    <recommendedName>
        <fullName evidence="1">Metallo-beta-lactamase domain-containing protein</fullName>
    </recommendedName>
</protein>
<evidence type="ECO:0000259" key="1">
    <source>
        <dbReference type="Pfam" id="PF00753"/>
    </source>
</evidence>